<dbReference type="GO" id="GO:0000160">
    <property type="term" value="P:phosphorelay signal transduction system"/>
    <property type="evidence" value="ECO:0007669"/>
    <property type="project" value="UniProtKB-KW"/>
</dbReference>
<dbReference type="PANTHER" id="PTHR32071">
    <property type="entry name" value="TRANSCRIPTIONAL REGULATORY PROTEIN"/>
    <property type="match status" value="1"/>
</dbReference>
<dbReference type="InterPro" id="IPR058031">
    <property type="entry name" value="AAA_lid_NorR"/>
</dbReference>
<evidence type="ECO:0000256" key="6">
    <source>
        <dbReference type="ARBA" id="ARBA00023159"/>
    </source>
</evidence>
<dbReference type="InterPro" id="IPR002078">
    <property type="entry name" value="Sigma_54_int"/>
</dbReference>
<reference evidence="12" key="1">
    <citation type="submission" date="2015-07" db="EMBL/GenBank/DDBJ databases">
        <authorList>
            <person name="Rodrigo-Torres Lidia"/>
            <person name="Arahal R.David."/>
        </authorList>
    </citation>
    <scope>NUCLEOTIDE SEQUENCE [LARGE SCALE GENOMIC DNA]</scope>
    <source>
        <strain evidence="12">CECT 5112</strain>
    </source>
</reference>
<dbReference type="RefSeq" id="WP_055670343.1">
    <property type="nucleotide sequence ID" value="NZ_CXWD01000002.1"/>
</dbReference>
<evidence type="ECO:0000256" key="2">
    <source>
        <dbReference type="ARBA" id="ARBA00022741"/>
    </source>
</evidence>
<dbReference type="Gene3D" id="3.40.50.300">
    <property type="entry name" value="P-loop containing nucleotide triphosphate hydrolases"/>
    <property type="match status" value="1"/>
</dbReference>
<accession>A0A0M6ZQN6</accession>
<dbReference type="CDD" id="cd00009">
    <property type="entry name" value="AAA"/>
    <property type="match status" value="1"/>
</dbReference>
<dbReference type="PROSITE" id="PS50110">
    <property type="entry name" value="RESPONSE_REGULATORY"/>
    <property type="match status" value="1"/>
</dbReference>
<dbReference type="CDD" id="cd17549">
    <property type="entry name" value="REC_DctD-like"/>
    <property type="match status" value="1"/>
</dbReference>
<feature type="domain" description="Response regulatory" evidence="10">
    <location>
        <begin position="15"/>
        <end position="129"/>
    </location>
</feature>
<evidence type="ECO:0000256" key="3">
    <source>
        <dbReference type="ARBA" id="ARBA00022840"/>
    </source>
</evidence>
<evidence type="ECO:0000313" key="12">
    <source>
        <dbReference type="Proteomes" id="UP000053235"/>
    </source>
</evidence>
<dbReference type="SUPFAM" id="SSF46689">
    <property type="entry name" value="Homeodomain-like"/>
    <property type="match status" value="1"/>
</dbReference>
<feature type="domain" description="Sigma-54 factor interaction" evidence="9">
    <location>
        <begin position="155"/>
        <end position="384"/>
    </location>
</feature>
<dbReference type="InterPro" id="IPR025944">
    <property type="entry name" value="Sigma_54_int_dom_CS"/>
</dbReference>
<evidence type="ECO:0000256" key="7">
    <source>
        <dbReference type="ARBA" id="ARBA00023163"/>
    </source>
</evidence>
<keyword evidence="3" id="KW-0067">ATP-binding</keyword>
<dbReference type="Pfam" id="PF00158">
    <property type="entry name" value="Sigma54_activat"/>
    <property type="match status" value="1"/>
</dbReference>
<keyword evidence="5" id="KW-0805">Transcription regulation</keyword>
<dbReference type="STRING" id="388408.LAX5112_00354"/>
<dbReference type="FunFam" id="3.40.50.300:FF:000006">
    <property type="entry name" value="DNA-binding transcriptional regulator NtrC"/>
    <property type="match status" value="1"/>
</dbReference>
<dbReference type="InterPro" id="IPR003593">
    <property type="entry name" value="AAA+_ATPase"/>
</dbReference>
<evidence type="ECO:0000313" key="11">
    <source>
        <dbReference type="EMBL" id="CTQ64657.1"/>
    </source>
</evidence>
<dbReference type="InterPro" id="IPR001789">
    <property type="entry name" value="Sig_transdc_resp-reg_receiver"/>
</dbReference>
<dbReference type="InterPro" id="IPR025662">
    <property type="entry name" value="Sigma_54_int_dom_ATP-bd_1"/>
</dbReference>
<keyword evidence="1 8" id="KW-0597">Phosphoprotein</keyword>
<evidence type="ECO:0000256" key="5">
    <source>
        <dbReference type="ARBA" id="ARBA00023015"/>
    </source>
</evidence>
<dbReference type="InterPro" id="IPR011006">
    <property type="entry name" value="CheY-like_superfamily"/>
</dbReference>
<keyword evidence="7" id="KW-0804">Transcription</keyword>
<dbReference type="FunFam" id="3.40.50.2300:FF:000018">
    <property type="entry name" value="DNA-binding transcriptional regulator NtrC"/>
    <property type="match status" value="1"/>
</dbReference>
<dbReference type="PROSITE" id="PS00675">
    <property type="entry name" value="SIGMA54_INTERACT_1"/>
    <property type="match status" value="1"/>
</dbReference>
<dbReference type="SMART" id="SM00448">
    <property type="entry name" value="REC"/>
    <property type="match status" value="1"/>
</dbReference>
<evidence type="ECO:0000259" key="9">
    <source>
        <dbReference type="PROSITE" id="PS50045"/>
    </source>
</evidence>
<keyword evidence="6" id="KW-0010">Activator</keyword>
<dbReference type="Pfam" id="PF25601">
    <property type="entry name" value="AAA_lid_14"/>
    <property type="match status" value="1"/>
</dbReference>
<dbReference type="Pfam" id="PF02954">
    <property type="entry name" value="HTH_8"/>
    <property type="match status" value="1"/>
</dbReference>
<evidence type="ECO:0000256" key="4">
    <source>
        <dbReference type="ARBA" id="ARBA00023012"/>
    </source>
</evidence>
<dbReference type="PROSITE" id="PS00688">
    <property type="entry name" value="SIGMA54_INTERACT_3"/>
    <property type="match status" value="1"/>
</dbReference>
<dbReference type="PANTHER" id="PTHR32071:SF57">
    <property type="entry name" value="C4-DICARBOXYLATE TRANSPORT TRANSCRIPTIONAL REGULATORY PROTEIN DCTD"/>
    <property type="match status" value="1"/>
</dbReference>
<evidence type="ECO:0000256" key="8">
    <source>
        <dbReference type="PROSITE-ProRule" id="PRU00169"/>
    </source>
</evidence>
<dbReference type="AlphaFoldDB" id="A0A0M6ZQN6"/>
<dbReference type="InterPro" id="IPR002197">
    <property type="entry name" value="HTH_Fis"/>
</dbReference>
<dbReference type="GO" id="GO:0006355">
    <property type="term" value="P:regulation of DNA-templated transcription"/>
    <property type="evidence" value="ECO:0007669"/>
    <property type="project" value="InterPro"/>
</dbReference>
<dbReference type="PROSITE" id="PS50045">
    <property type="entry name" value="SIGMA54_INTERACT_4"/>
    <property type="match status" value="1"/>
</dbReference>
<feature type="modified residue" description="4-aspartylphosphate" evidence="8">
    <location>
        <position position="64"/>
    </location>
</feature>
<organism evidence="11 12">
    <name type="scientific">Roseibium alexandrii</name>
    <dbReference type="NCBI Taxonomy" id="388408"/>
    <lineage>
        <taxon>Bacteria</taxon>
        <taxon>Pseudomonadati</taxon>
        <taxon>Pseudomonadota</taxon>
        <taxon>Alphaproteobacteria</taxon>
        <taxon>Hyphomicrobiales</taxon>
        <taxon>Stappiaceae</taxon>
        <taxon>Roseibium</taxon>
    </lineage>
</organism>
<proteinExistence type="predicted"/>
<dbReference type="Pfam" id="PF00072">
    <property type="entry name" value="Response_reg"/>
    <property type="match status" value="1"/>
</dbReference>
<dbReference type="SUPFAM" id="SSF52540">
    <property type="entry name" value="P-loop containing nucleoside triphosphate hydrolases"/>
    <property type="match status" value="1"/>
</dbReference>
<evidence type="ECO:0000259" key="10">
    <source>
        <dbReference type="PROSITE" id="PS50110"/>
    </source>
</evidence>
<dbReference type="InterPro" id="IPR027417">
    <property type="entry name" value="P-loop_NTPase"/>
</dbReference>
<dbReference type="InterPro" id="IPR009057">
    <property type="entry name" value="Homeodomain-like_sf"/>
</dbReference>
<dbReference type="Proteomes" id="UP000053235">
    <property type="component" value="Unassembled WGS sequence"/>
</dbReference>
<protein>
    <submittedName>
        <fullName evidence="11">C4-dicarboxylate transport transcriptional regulatory protein DctD</fullName>
    </submittedName>
</protein>
<dbReference type="SUPFAM" id="SSF52172">
    <property type="entry name" value="CheY-like"/>
    <property type="match status" value="1"/>
</dbReference>
<dbReference type="SMART" id="SM00382">
    <property type="entry name" value="AAA"/>
    <property type="match status" value="1"/>
</dbReference>
<evidence type="ECO:0000256" key="1">
    <source>
        <dbReference type="ARBA" id="ARBA00022553"/>
    </source>
</evidence>
<keyword evidence="12" id="KW-1185">Reference proteome</keyword>
<gene>
    <name evidence="11" type="primary">dctD_2</name>
    <name evidence="11" type="ORF">LAX5112_00354</name>
</gene>
<keyword evidence="2" id="KW-0547">Nucleotide-binding</keyword>
<dbReference type="Gene3D" id="1.10.8.60">
    <property type="match status" value="1"/>
</dbReference>
<name>A0A0M6ZQN6_9HYPH</name>
<dbReference type="Gene3D" id="1.10.10.60">
    <property type="entry name" value="Homeodomain-like"/>
    <property type="match status" value="1"/>
</dbReference>
<dbReference type="Gene3D" id="3.40.50.2300">
    <property type="match status" value="1"/>
</dbReference>
<dbReference type="GO" id="GO:0005524">
    <property type="term" value="F:ATP binding"/>
    <property type="evidence" value="ECO:0007669"/>
    <property type="project" value="UniProtKB-KW"/>
</dbReference>
<keyword evidence="4" id="KW-0902">Two-component regulatory system</keyword>
<dbReference type="GO" id="GO:0043565">
    <property type="term" value="F:sequence-specific DNA binding"/>
    <property type="evidence" value="ECO:0007669"/>
    <property type="project" value="InterPro"/>
</dbReference>
<sequence>MTTLNSKTSQSVNTPVLIVDDDPSMRAALRQWIRLAEFETIEVATADQAMAVLSSDFSGCIVTDVMLDGDDGMTLLRRVGELDGDLPVILITGHGDVPMAVDAMRSGAYDFVEKPFDPDLIAEVVRRACNRRALVLENRALKTQIADSSSLESRLIGNSPAMQALRRQILHFAQTDAAVLITGETGTGKEVIAQALHEFSARKDAPFMAINAAALPETMVEAELFGHEAGAFTGADRQRIGRIEAANAGVLFLDEIVSMPMPLQAKLLRVLQERKVDRIGGHRPVDVDIRLVSAANVDPREAVASGRLREDLLFRLNAIELEIPPLRERGRDSILLFDTFLNRFAVQYGMEAPTPSALDEAFLQTYAWPGNVRELRNAAERFVLNAQVNPQPLETLVTGRRDDVPLMGAGGLKDLMDAYERSLIEGALRRHGGKVADVMRELNVPRRTLNEKMARLGLSRDQASDPEPGTA</sequence>
<dbReference type="EMBL" id="CXWD01000002">
    <property type="protein sequence ID" value="CTQ64657.1"/>
    <property type="molecule type" value="Genomic_DNA"/>
</dbReference>